<name>A0A226DXC4_FOLCA</name>
<evidence type="ECO:0000256" key="1">
    <source>
        <dbReference type="SAM" id="Phobius"/>
    </source>
</evidence>
<evidence type="ECO:0000313" key="3">
    <source>
        <dbReference type="Proteomes" id="UP000198287"/>
    </source>
</evidence>
<accession>A0A226DXC4</accession>
<keyword evidence="3" id="KW-1185">Reference proteome</keyword>
<keyword evidence="1" id="KW-1133">Transmembrane helix</keyword>
<dbReference type="Gene3D" id="1.10.287.70">
    <property type="match status" value="1"/>
</dbReference>
<comment type="caution">
    <text evidence="2">The sequence shown here is derived from an EMBL/GenBank/DDBJ whole genome shotgun (WGS) entry which is preliminary data.</text>
</comment>
<evidence type="ECO:0000313" key="2">
    <source>
        <dbReference type="EMBL" id="OXA49341.1"/>
    </source>
</evidence>
<keyword evidence="1" id="KW-0472">Membrane</keyword>
<dbReference type="Proteomes" id="UP000198287">
    <property type="component" value="Unassembled WGS sequence"/>
</dbReference>
<dbReference type="EMBL" id="LNIX01000010">
    <property type="protein sequence ID" value="OXA49341.1"/>
    <property type="molecule type" value="Genomic_DNA"/>
</dbReference>
<feature type="transmembrane region" description="Helical" evidence="1">
    <location>
        <begin position="81"/>
        <end position="102"/>
    </location>
</feature>
<sequence length="367" mass="43123">MTCYSRDELSFKAFLTPFEVEVWLTLVLIVQTIVAVFAAILITKLQWKCLKSISFAQLVVISMVLEKPTDLKPRIRKISEFRILFGFWMLLLQIFTNGYIGLSVTSISAPLESKSVTRFEQLTKPGCELNDLNCHIDRIKGFHQYITLITRHVGVTWQKAEINDEAYWAEFYAAYGETFTFDRNRTLEAVRDQSHRIFDDKTDFVLLPYSVEENISKRYVTVNDFYSRLYEYLDNTVTKFLRQFDLGEKIVLPDLRNILKLVDLLDPWHIPHPVIGNLSDMKYIKNEWDIEHAIVQCGRTALVLYETEIRSEMRYFEKHYPWLKFFKSKLKLLTTELGWKFDIRGPSLSFKVFGRLHVAGIIQLLEI</sequence>
<feature type="transmembrane region" description="Helical" evidence="1">
    <location>
        <begin position="22"/>
        <end position="42"/>
    </location>
</feature>
<dbReference type="AlphaFoldDB" id="A0A226DXC4"/>
<organism evidence="2 3">
    <name type="scientific">Folsomia candida</name>
    <name type="common">Springtail</name>
    <dbReference type="NCBI Taxonomy" id="158441"/>
    <lineage>
        <taxon>Eukaryota</taxon>
        <taxon>Metazoa</taxon>
        <taxon>Ecdysozoa</taxon>
        <taxon>Arthropoda</taxon>
        <taxon>Hexapoda</taxon>
        <taxon>Collembola</taxon>
        <taxon>Entomobryomorpha</taxon>
        <taxon>Isotomoidea</taxon>
        <taxon>Isotomidae</taxon>
        <taxon>Proisotominae</taxon>
        <taxon>Folsomia</taxon>
    </lineage>
</organism>
<gene>
    <name evidence="2" type="ORF">Fcan01_15871</name>
</gene>
<protein>
    <submittedName>
        <fullName evidence="2">Uncharacterized protein</fullName>
    </submittedName>
</protein>
<reference evidence="2 3" key="1">
    <citation type="submission" date="2015-12" db="EMBL/GenBank/DDBJ databases">
        <title>The genome of Folsomia candida.</title>
        <authorList>
            <person name="Faddeeva A."/>
            <person name="Derks M.F."/>
            <person name="Anvar Y."/>
            <person name="Smit S."/>
            <person name="Van Straalen N."/>
            <person name="Roelofs D."/>
        </authorList>
    </citation>
    <scope>NUCLEOTIDE SEQUENCE [LARGE SCALE GENOMIC DNA]</scope>
    <source>
        <strain evidence="2 3">VU population</strain>
        <tissue evidence="2">Whole body</tissue>
    </source>
</reference>
<keyword evidence="1" id="KW-0812">Transmembrane</keyword>
<proteinExistence type="predicted"/>